<dbReference type="EMBL" id="BLPF01000002">
    <property type="protein sequence ID" value="GFJ81959.1"/>
    <property type="molecule type" value="Genomic_DNA"/>
</dbReference>
<name>A0A6V8KIL1_9ACTN</name>
<feature type="signal peptide" evidence="2">
    <location>
        <begin position="1"/>
        <end position="22"/>
    </location>
</feature>
<dbReference type="PROSITE" id="PS51257">
    <property type="entry name" value="PROKAR_LIPOPROTEIN"/>
    <property type="match status" value="1"/>
</dbReference>
<comment type="caution">
    <text evidence="3">The sequence shown here is derived from an EMBL/GenBank/DDBJ whole genome shotgun (WGS) entry which is preliminary data.</text>
</comment>
<reference evidence="3 4" key="2">
    <citation type="submission" date="2020-03" db="EMBL/GenBank/DDBJ databases">
        <authorList>
            <person name="Ichikawa N."/>
            <person name="Kimura A."/>
            <person name="Kitahashi Y."/>
            <person name="Uohara A."/>
        </authorList>
    </citation>
    <scope>NUCLEOTIDE SEQUENCE [LARGE SCALE GENOMIC DNA]</scope>
    <source>
        <strain evidence="3 4">NBRC 108639</strain>
    </source>
</reference>
<feature type="chain" id="PRO_5029006336" description="Lipoprotein" evidence="2">
    <location>
        <begin position="23"/>
        <end position="158"/>
    </location>
</feature>
<evidence type="ECO:0008006" key="5">
    <source>
        <dbReference type="Google" id="ProtNLM"/>
    </source>
</evidence>
<reference evidence="3 4" key="1">
    <citation type="submission" date="2020-03" db="EMBL/GenBank/DDBJ databases">
        <title>Whole genome shotgun sequence of Phytohabitans houttuyneae NBRC 108639.</title>
        <authorList>
            <person name="Komaki H."/>
            <person name="Tamura T."/>
        </authorList>
    </citation>
    <scope>NUCLEOTIDE SEQUENCE [LARGE SCALE GENOMIC DNA]</scope>
    <source>
        <strain evidence="3 4">NBRC 108639</strain>
    </source>
</reference>
<dbReference type="Proteomes" id="UP000482800">
    <property type="component" value="Unassembled WGS sequence"/>
</dbReference>
<proteinExistence type="predicted"/>
<dbReference type="AlphaFoldDB" id="A0A6V8KIL1"/>
<keyword evidence="4" id="KW-1185">Reference proteome</keyword>
<gene>
    <name evidence="3" type="ORF">Phou_061390</name>
</gene>
<evidence type="ECO:0000313" key="3">
    <source>
        <dbReference type="EMBL" id="GFJ81959.1"/>
    </source>
</evidence>
<evidence type="ECO:0000256" key="2">
    <source>
        <dbReference type="SAM" id="SignalP"/>
    </source>
</evidence>
<organism evidence="3 4">
    <name type="scientific">Phytohabitans houttuyneae</name>
    <dbReference type="NCBI Taxonomy" id="1076126"/>
    <lineage>
        <taxon>Bacteria</taxon>
        <taxon>Bacillati</taxon>
        <taxon>Actinomycetota</taxon>
        <taxon>Actinomycetes</taxon>
        <taxon>Micromonosporales</taxon>
        <taxon>Micromonosporaceae</taxon>
    </lineage>
</organism>
<keyword evidence="2" id="KW-0732">Signal</keyword>
<protein>
    <recommendedName>
        <fullName evidence="5">Lipoprotein</fullName>
    </recommendedName>
</protein>
<feature type="region of interest" description="Disordered" evidence="1">
    <location>
        <begin position="54"/>
        <end position="75"/>
    </location>
</feature>
<dbReference type="RefSeq" id="WP_173061849.1">
    <property type="nucleotide sequence ID" value="NZ_BAABGO010000042.1"/>
</dbReference>
<accession>A0A6V8KIL1</accession>
<evidence type="ECO:0000313" key="4">
    <source>
        <dbReference type="Proteomes" id="UP000482800"/>
    </source>
</evidence>
<evidence type="ECO:0000256" key="1">
    <source>
        <dbReference type="SAM" id="MobiDB-lite"/>
    </source>
</evidence>
<sequence length="158" mass="16726">MRRLIAVPIVLLALLFGTTACKDSSNAQPSAAPSGQLPGDPVAFARCMREHGWDMADPAPGAELPPGDKNNPAYKSAEQACGYLLKPGDEQDTGPSAEELEQLRAFAVCMREHGVQVTDPDATGNMEADGTREGLVTTPAYQACKSKLPNGWGEGKEK</sequence>